<proteinExistence type="predicted"/>
<evidence type="ECO:0000313" key="2">
    <source>
        <dbReference type="Proteomes" id="UP001497516"/>
    </source>
</evidence>
<dbReference type="AlphaFoldDB" id="A0AAV2GR96"/>
<accession>A0AAV2GR96</accession>
<reference evidence="1 2" key="1">
    <citation type="submission" date="2024-04" db="EMBL/GenBank/DDBJ databases">
        <authorList>
            <person name="Fracassetti M."/>
        </authorList>
    </citation>
    <scope>NUCLEOTIDE SEQUENCE [LARGE SCALE GENOMIC DNA]</scope>
</reference>
<evidence type="ECO:0000313" key="1">
    <source>
        <dbReference type="EMBL" id="CAL1412163.1"/>
    </source>
</evidence>
<keyword evidence="2" id="KW-1185">Reference proteome</keyword>
<sequence length="120" mass="13405">MYDSGDQKFPVDLERESHLLHRHGVPWRCDRRRRGGDARWIRAAQAHDYMKLRVHRVLNSGGHSGRLLGNTMGVLGLMFTGVKSSLIAVIDVNDFANTIAARLGTGAIYRAYAVKGYVLV</sequence>
<protein>
    <submittedName>
        <fullName evidence="1">Uncharacterized protein</fullName>
    </submittedName>
</protein>
<name>A0AAV2GR96_9ROSI</name>
<gene>
    <name evidence="1" type="ORF">LTRI10_LOCUS51472</name>
</gene>
<dbReference type="Pfam" id="PF02466">
    <property type="entry name" value="Tim17"/>
    <property type="match status" value="1"/>
</dbReference>
<dbReference type="Proteomes" id="UP001497516">
    <property type="component" value="Chromosome 9"/>
</dbReference>
<organism evidence="1 2">
    <name type="scientific">Linum trigynum</name>
    <dbReference type="NCBI Taxonomy" id="586398"/>
    <lineage>
        <taxon>Eukaryota</taxon>
        <taxon>Viridiplantae</taxon>
        <taxon>Streptophyta</taxon>
        <taxon>Embryophyta</taxon>
        <taxon>Tracheophyta</taxon>
        <taxon>Spermatophyta</taxon>
        <taxon>Magnoliopsida</taxon>
        <taxon>eudicotyledons</taxon>
        <taxon>Gunneridae</taxon>
        <taxon>Pentapetalae</taxon>
        <taxon>rosids</taxon>
        <taxon>fabids</taxon>
        <taxon>Malpighiales</taxon>
        <taxon>Linaceae</taxon>
        <taxon>Linum</taxon>
    </lineage>
</organism>
<dbReference type="EMBL" id="OZ034822">
    <property type="protein sequence ID" value="CAL1412163.1"/>
    <property type="molecule type" value="Genomic_DNA"/>
</dbReference>